<feature type="active site" description="Nucleophile" evidence="4">
    <location>
        <position position="250"/>
    </location>
</feature>
<reference evidence="7 8" key="1">
    <citation type="journal article" date="2016" name="Nat. Commun.">
        <title>Thousands of microbial genomes shed light on interconnected biogeochemical processes in an aquifer system.</title>
        <authorList>
            <person name="Anantharaman K."/>
            <person name="Brown C.T."/>
            <person name="Hug L.A."/>
            <person name="Sharon I."/>
            <person name="Castelle C.J."/>
            <person name="Probst A.J."/>
            <person name="Thomas B.C."/>
            <person name="Singh A."/>
            <person name="Wilkins M.J."/>
            <person name="Karaoz U."/>
            <person name="Brodie E.L."/>
            <person name="Williams K.H."/>
            <person name="Hubbard S.S."/>
            <person name="Banfield J.F."/>
        </authorList>
    </citation>
    <scope>NUCLEOTIDE SEQUENCE [LARGE SCALE GENOMIC DNA]</scope>
</reference>
<evidence type="ECO:0000256" key="5">
    <source>
        <dbReference type="SAM" id="SignalP"/>
    </source>
</evidence>
<dbReference type="AlphaFoldDB" id="A0A1F4TNP8"/>
<protein>
    <recommendedName>
        <fullName evidence="6">GH26 domain-containing protein</fullName>
    </recommendedName>
</protein>
<feature type="signal peptide" evidence="5">
    <location>
        <begin position="1"/>
        <end position="27"/>
    </location>
</feature>
<feature type="domain" description="GH26" evidence="6">
    <location>
        <begin position="19"/>
        <end position="317"/>
    </location>
</feature>
<dbReference type="Pfam" id="PF02156">
    <property type="entry name" value="Glyco_hydro_26"/>
    <property type="match status" value="1"/>
</dbReference>
<evidence type="ECO:0000313" key="7">
    <source>
        <dbReference type="EMBL" id="OGC33703.1"/>
    </source>
</evidence>
<keyword evidence="3 4" id="KW-0326">Glycosidase</keyword>
<gene>
    <name evidence="7" type="ORF">A2311_01920</name>
</gene>
<evidence type="ECO:0000313" key="8">
    <source>
        <dbReference type="Proteomes" id="UP000178951"/>
    </source>
</evidence>
<accession>A0A1F4TNP8</accession>
<feature type="chain" id="PRO_5009514628" description="GH26 domain-containing protein" evidence="5">
    <location>
        <begin position="28"/>
        <end position="317"/>
    </location>
</feature>
<evidence type="ECO:0000256" key="4">
    <source>
        <dbReference type="PROSITE-ProRule" id="PRU01100"/>
    </source>
</evidence>
<keyword evidence="2 4" id="KW-0378">Hydrolase</keyword>
<dbReference type="InterPro" id="IPR017853">
    <property type="entry name" value="GH"/>
</dbReference>
<dbReference type="GO" id="GO:0006080">
    <property type="term" value="P:substituted mannan metabolic process"/>
    <property type="evidence" value="ECO:0007669"/>
    <property type="project" value="InterPro"/>
</dbReference>
<feature type="active site" description="Proton donor" evidence="4">
    <location>
        <position position="139"/>
    </location>
</feature>
<dbReference type="PANTHER" id="PTHR40079">
    <property type="entry name" value="MANNAN ENDO-1,4-BETA-MANNOSIDASE E-RELATED"/>
    <property type="match status" value="1"/>
</dbReference>
<dbReference type="EMBL" id="MEUF01000056">
    <property type="protein sequence ID" value="OGC33703.1"/>
    <property type="molecule type" value="Genomic_DNA"/>
</dbReference>
<organism evidence="7 8">
    <name type="scientific">candidate division WOR-1 bacterium RIFOXYB2_FULL_48_7</name>
    <dbReference type="NCBI Taxonomy" id="1802583"/>
    <lineage>
        <taxon>Bacteria</taxon>
        <taxon>Bacillati</taxon>
        <taxon>Saganbacteria</taxon>
    </lineage>
</organism>
<dbReference type="PANTHER" id="PTHR40079:SF4">
    <property type="entry name" value="GH26 DOMAIN-CONTAINING PROTEIN-RELATED"/>
    <property type="match status" value="1"/>
</dbReference>
<dbReference type="PROSITE" id="PS51764">
    <property type="entry name" value="GH26"/>
    <property type="match status" value="1"/>
</dbReference>
<dbReference type="InterPro" id="IPR022790">
    <property type="entry name" value="GH26_dom"/>
</dbReference>
<proteinExistence type="inferred from homology"/>
<keyword evidence="5" id="KW-0732">Signal</keyword>
<evidence type="ECO:0000259" key="6">
    <source>
        <dbReference type="PROSITE" id="PS51764"/>
    </source>
</evidence>
<dbReference type="InterPro" id="IPR000805">
    <property type="entry name" value="Glyco_hydro_26"/>
</dbReference>
<dbReference type="Gene3D" id="3.20.20.80">
    <property type="entry name" value="Glycosidases"/>
    <property type="match status" value="1"/>
</dbReference>
<dbReference type="SUPFAM" id="SSF51445">
    <property type="entry name" value="(Trans)glycosidases"/>
    <property type="match status" value="1"/>
</dbReference>
<name>A0A1F4TNP8_UNCSA</name>
<comment type="caution">
    <text evidence="7">The sequence shown here is derived from an EMBL/GenBank/DDBJ whole genome shotgun (WGS) entry which is preliminary data.</text>
</comment>
<dbReference type="PROSITE" id="PS51257">
    <property type="entry name" value="PROKAR_LIPOPROTEIN"/>
    <property type="match status" value="1"/>
</dbReference>
<dbReference type="Proteomes" id="UP000178951">
    <property type="component" value="Unassembled WGS sequence"/>
</dbReference>
<sequence>MPKSVLPYFFFLFLLAGCSSVSMTSTALPGDNLDGNFTGCATGAYVNGLENLASFESLSGKKLAVVSIYIHWPNAFPSSEVDQIYANGSIPLLTWEPWIANQSGTLESIAAGSYESYVRDFMQAAKNWQKPLLLRFAHEMNGNWYPWDGFHNGAAAGPAAYKRAWQYIYNVRADLQATNIKLVWCVNNTNVPSDSWNNIAAYFPGDDYVDWLGIDGYNWGYDDWQSFHQAFSAGYAQLTALSNKPLMVGEFAAAEQGGDKAAWITAALADLENSFPRVKLFCWFNINKERDWRIDSSASAAAAYRDALQKAYFSDKI</sequence>
<evidence type="ECO:0000256" key="3">
    <source>
        <dbReference type="ARBA" id="ARBA00023295"/>
    </source>
</evidence>
<dbReference type="GO" id="GO:0016985">
    <property type="term" value="F:mannan endo-1,4-beta-mannosidase activity"/>
    <property type="evidence" value="ECO:0007669"/>
    <property type="project" value="InterPro"/>
</dbReference>
<dbReference type="STRING" id="1802583.A2311_01920"/>
<evidence type="ECO:0000256" key="2">
    <source>
        <dbReference type="ARBA" id="ARBA00022801"/>
    </source>
</evidence>
<comment type="similarity">
    <text evidence="1 4">Belongs to the glycosyl hydrolase 26 family.</text>
</comment>
<evidence type="ECO:0000256" key="1">
    <source>
        <dbReference type="ARBA" id="ARBA00007754"/>
    </source>
</evidence>